<organism evidence="1">
    <name type="scientific">Lepeophtheirus salmonis</name>
    <name type="common">Salmon louse</name>
    <name type="synonym">Caligus salmonis</name>
    <dbReference type="NCBI Taxonomy" id="72036"/>
    <lineage>
        <taxon>Eukaryota</taxon>
        <taxon>Metazoa</taxon>
        <taxon>Ecdysozoa</taxon>
        <taxon>Arthropoda</taxon>
        <taxon>Crustacea</taxon>
        <taxon>Multicrustacea</taxon>
        <taxon>Hexanauplia</taxon>
        <taxon>Copepoda</taxon>
        <taxon>Siphonostomatoida</taxon>
        <taxon>Caligidae</taxon>
        <taxon>Lepeophtheirus</taxon>
    </lineage>
</organism>
<proteinExistence type="predicted"/>
<reference evidence="1" key="1">
    <citation type="submission" date="2014-05" db="EMBL/GenBank/DDBJ databases">
        <authorList>
            <person name="Chronopoulou M."/>
        </authorList>
    </citation>
    <scope>NUCLEOTIDE SEQUENCE</scope>
    <source>
        <tissue evidence="1">Whole organism</tissue>
    </source>
</reference>
<protein>
    <submittedName>
        <fullName evidence="1">Uncharacterized protein</fullName>
    </submittedName>
</protein>
<sequence>MGCRAREKQRNCNIIKSIKAFNNVMSLCTKCKELVKQHGPLKSLFQYSHTYKIKKQK</sequence>
<dbReference type="EMBL" id="HACA01009484">
    <property type="protein sequence ID" value="CDW26845.1"/>
    <property type="molecule type" value="Transcribed_RNA"/>
</dbReference>
<name>A0A0K2TLZ9_LEPSM</name>
<accession>A0A0K2TLZ9</accession>
<dbReference type="AlphaFoldDB" id="A0A0K2TLZ9"/>
<evidence type="ECO:0000313" key="1">
    <source>
        <dbReference type="EMBL" id="CDW26845.1"/>
    </source>
</evidence>